<evidence type="ECO:0000313" key="1">
    <source>
        <dbReference type="EMBL" id="RKN77143.1"/>
    </source>
</evidence>
<gene>
    <name evidence="1" type="ORF">D7M11_24285</name>
</gene>
<protein>
    <submittedName>
        <fullName evidence="1">ATP-grasp domain-containing protein</fullName>
    </submittedName>
</protein>
<accession>A0A3B0BUN8</accession>
<dbReference type="Gene3D" id="3.40.50.20">
    <property type="match status" value="1"/>
</dbReference>
<dbReference type="SUPFAM" id="SSF56059">
    <property type="entry name" value="Glutathione synthetase ATP-binding domain-like"/>
    <property type="match status" value="1"/>
</dbReference>
<comment type="caution">
    <text evidence="1">The sequence shown here is derived from an EMBL/GenBank/DDBJ whole genome shotgun (WGS) entry which is preliminary data.</text>
</comment>
<name>A0A3B0BUN8_9BACL</name>
<dbReference type="EMBL" id="RBAH01000020">
    <property type="protein sequence ID" value="RKN77143.1"/>
    <property type="molecule type" value="Genomic_DNA"/>
</dbReference>
<organism evidence="1 2">
    <name type="scientific">Paenibacillus ginsengarvi</name>
    <dbReference type="NCBI Taxonomy" id="400777"/>
    <lineage>
        <taxon>Bacteria</taxon>
        <taxon>Bacillati</taxon>
        <taxon>Bacillota</taxon>
        <taxon>Bacilli</taxon>
        <taxon>Bacillales</taxon>
        <taxon>Paenibacillaceae</taxon>
        <taxon>Paenibacillus</taxon>
    </lineage>
</organism>
<dbReference type="Gene3D" id="3.30.470.20">
    <property type="entry name" value="ATP-grasp fold, B domain"/>
    <property type="match status" value="1"/>
</dbReference>
<dbReference type="Proteomes" id="UP000282311">
    <property type="component" value="Unassembled WGS sequence"/>
</dbReference>
<evidence type="ECO:0000313" key="2">
    <source>
        <dbReference type="Proteomes" id="UP000282311"/>
    </source>
</evidence>
<sequence length="434" mass="48066">MDAGKRGGSAAYAVRVKRRKVLLTGGRAPVALEMARLLAAAGCEVHVAESLKHYLCRVSNAVAGSSRVPSPARDTEGFLDELERIVRREGIDWIVPTCEELFYVSSGLERLGQICRVFAAPLGQLRRLYSKWSFIKRAEQFGLSVPATHLLATPAEWSEWMERIAAASPADETMRDYADGFVLKLEFSRSGTKVRLIRPVAGAAGTPRTFGAVQGSGKSNMFAAQAPEDGFPWIAQQLVTGRGLCTYSIVHDGKLTAHAAYAVTYSIRSGACFYYEPLEHPALTEWVRTFARLERFTGQLAFDFIETADGRLLPLECNPRTTGGIHLFRPEDGLAAALFEPESLGDTFVRPQPRTKAMLALPMLALGWRGGGLRTWLRKLASARDAVYRRDDPRPFREQLLMLAELRRIARARGQTMMEASTGDIEWNGDEGWQ</sequence>
<proteinExistence type="predicted"/>
<keyword evidence="2" id="KW-1185">Reference proteome</keyword>
<dbReference type="AlphaFoldDB" id="A0A3B0BUN8"/>
<reference evidence="1 2" key="1">
    <citation type="journal article" date="2007" name="Int. J. Syst. Evol. Microbiol.">
        <title>Paenibacillus ginsengarvi sp. nov., isolated from soil from ginseng cultivation.</title>
        <authorList>
            <person name="Yoon M.H."/>
            <person name="Ten L.N."/>
            <person name="Im W.T."/>
        </authorList>
    </citation>
    <scope>NUCLEOTIDE SEQUENCE [LARGE SCALE GENOMIC DNA]</scope>
    <source>
        <strain evidence="1 2">KCTC 13059</strain>
    </source>
</reference>